<dbReference type="CDD" id="cd17503">
    <property type="entry name" value="MFS_LmrB_MDR_like"/>
    <property type="match status" value="1"/>
</dbReference>
<keyword evidence="6 9" id="KW-1133">Transmembrane helix</keyword>
<dbReference type="InterPro" id="IPR011701">
    <property type="entry name" value="MFS"/>
</dbReference>
<feature type="transmembrane region" description="Helical" evidence="9">
    <location>
        <begin position="342"/>
        <end position="363"/>
    </location>
</feature>
<dbReference type="Gene3D" id="1.20.1250.20">
    <property type="entry name" value="MFS general substrate transporter like domains"/>
    <property type="match status" value="1"/>
</dbReference>
<gene>
    <name evidence="11" type="primary">mdtD</name>
    <name evidence="11" type="ORF">Lsed01_02483</name>
</gene>
<dbReference type="PANTHER" id="PTHR42718">
    <property type="entry name" value="MAJOR FACILITATOR SUPERFAMILY MULTIDRUG TRANSPORTER MFSC"/>
    <property type="match status" value="1"/>
</dbReference>
<dbReference type="EMBL" id="BAABRR010000018">
    <property type="protein sequence ID" value="GAA5520022.1"/>
    <property type="molecule type" value="Genomic_DNA"/>
</dbReference>
<evidence type="ECO:0000256" key="8">
    <source>
        <dbReference type="SAM" id="MobiDB-lite"/>
    </source>
</evidence>
<evidence type="ECO:0000256" key="6">
    <source>
        <dbReference type="ARBA" id="ARBA00022989"/>
    </source>
</evidence>
<dbReference type="PROSITE" id="PS50850">
    <property type="entry name" value="MFS"/>
    <property type="match status" value="1"/>
</dbReference>
<feature type="transmembrane region" description="Helical" evidence="9">
    <location>
        <begin position="89"/>
        <end position="109"/>
    </location>
</feature>
<dbReference type="NCBIfam" id="TIGR00711">
    <property type="entry name" value="efflux_EmrB"/>
    <property type="match status" value="1"/>
</dbReference>
<feature type="compositionally biased region" description="Low complexity" evidence="8">
    <location>
        <begin position="18"/>
        <end position="39"/>
    </location>
</feature>
<evidence type="ECO:0000256" key="7">
    <source>
        <dbReference type="ARBA" id="ARBA00023136"/>
    </source>
</evidence>
<feature type="transmembrane region" description="Helical" evidence="9">
    <location>
        <begin position="116"/>
        <end position="134"/>
    </location>
</feature>
<protein>
    <submittedName>
        <fullName evidence="11">Multidrug resistance protein MdtD</fullName>
    </submittedName>
</protein>
<evidence type="ECO:0000313" key="12">
    <source>
        <dbReference type="Proteomes" id="UP001426770"/>
    </source>
</evidence>
<dbReference type="Pfam" id="PF07690">
    <property type="entry name" value="MFS_1"/>
    <property type="match status" value="1"/>
</dbReference>
<comment type="subcellular location">
    <subcellularLocation>
        <location evidence="1">Cell membrane</location>
        <topology evidence="1">Multi-pass membrane protein</topology>
    </subcellularLocation>
</comment>
<keyword evidence="3" id="KW-0813">Transport</keyword>
<feature type="region of interest" description="Disordered" evidence="8">
    <location>
        <begin position="1"/>
        <end position="40"/>
    </location>
</feature>
<feature type="transmembrane region" description="Helical" evidence="9">
    <location>
        <begin position="50"/>
        <end position="77"/>
    </location>
</feature>
<dbReference type="InterPro" id="IPR020846">
    <property type="entry name" value="MFS_dom"/>
</dbReference>
<name>A0ABP9WJK6_9MICO</name>
<evidence type="ECO:0000256" key="2">
    <source>
        <dbReference type="ARBA" id="ARBA00008537"/>
    </source>
</evidence>
<dbReference type="InterPro" id="IPR036259">
    <property type="entry name" value="MFS_trans_sf"/>
</dbReference>
<feature type="transmembrane region" description="Helical" evidence="9">
    <location>
        <begin position="203"/>
        <end position="222"/>
    </location>
</feature>
<dbReference type="InterPro" id="IPR004638">
    <property type="entry name" value="EmrB-like"/>
</dbReference>
<dbReference type="Gene3D" id="1.20.1720.10">
    <property type="entry name" value="Multidrug resistance protein D"/>
    <property type="match status" value="1"/>
</dbReference>
<dbReference type="SUPFAM" id="SSF103473">
    <property type="entry name" value="MFS general substrate transporter"/>
    <property type="match status" value="1"/>
</dbReference>
<feature type="transmembrane region" description="Helical" evidence="9">
    <location>
        <begin position="375"/>
        <end position="394"/>
    </location>
</feature>
<evidence type="ECO:0000256" key="1">
    <source>
        <dbReference type="ARBA" id="ARBA00004651"/>
    </source>
</evidence>
<feature type="domain" description="Major facilitator superfamily (MFS) profile" evidence="10">
    <location>
        <begin position="51"/>
        <end position="508"/>
    </location>
</feature>
<dbReference type="PRINTS" id="PR01036">
    <property type="entry name" value="TCRTETB"/>
</dbReference>
<keyword evidence="12" id="KW-1185">Reference proteome</keyword>
<sequence>MDPMTDDLATRDEAPRNPHSSASPQPAPAQSATADQSAPIDPATARRNSVVIWVLIVSAFVVILNETVMSVAIPHLMTDLGITAVDAQWLTTAFLLTMAVVIPITGFLLQRFHTRPIFLAAMGLFSTGTLMAALSPGFEALLVARVIQAGGTAIMLPLLITTVMQLEPPATRGRRMGSISVVIAVAPAIGPTVSGLILSVLPWRFMFVFVLPIALTVLALGWRLLTNVTEPRKAPLDVVSVLLSAIGFGGVVYGLSRIGESAGEGVTTEMIVALGAGLVALALFVWRQLVLQRIDDALRDLRTFRVPTFAVSVGMFVILMMSLFGAIILLPLFMQNVLGLTVLQSGLMLLPGGLVMALFAPGIGRAVDRIGPRPLLIPGAALVAGVLWTMSAILGPDTPWWALLACHVALSTGLSLMFTPLFTASLGSLPRHLYSHGSATVSTLQQVAGAAGTALFISTMAAVALTRADSGATTAGATAAGISAAFVIAAVLATLAVVGAMFIQRPADSPGEVPAGH</sequence>
<feature type="transmembrane region" description="Helical" evidence="9">
    <location>
        <begin position="140"/>
        <end position="164"/>
    </location>
</feature>
<keyword evidence="4" id="KW-1003">Cell membrane</keyword>
<comment type="caution">
    <text evidence="11">The sequence shown here is derived from an EMBL/GenBank/DDBJ whole genome shotgun (WGS) entry which is preliminary data.</text>
</comment>
<organism evidence="11 12">
    <name type="scientific">Demequina sediminis</name>
    <dbReference type="NCBI Taxonomy" id="1930058"/>
    <lineage>
        <taxon>Bacteria</taxon>
        <taxon>Bacillati</taxon>
        <taxon>Actinomycetota</taxon>
        <taxon>Actinomycetes</taxon>
        <taxon>Micrococcales</taxon>
        <taxon>Demequinaceae</taxon>
        <taxon>Demequina</taxon>
    </lineage>
</organism>
<dbReference type="PANTHER" id="PTHR42718:SF9">
    <property type="entry name" value="MAJOR FACILITATOR SUPERFAMILY MULTIDRUG TRANSPORTER MFSC"/>
    <property type="match status" value="1"/>
</dbReference>
<reference evidence="11 12" key="1">
    <citation type="submission" date="2024-02" db="EMBL/GenBank/DDBJ databases">
        <title>Lysinimicrobium sediminis NBRC 112286.</title>
        <authorList>
            <person name="Ichikawa N."/>
            <person name="Katano-Makiyama Y."/>
            <person name="Hidaka K."/>
        </authorList>
    </citation>
    <scope>NUCLEOTIDE SEQUENCE [LARGE SCALE GENOMIC DNA]</scope>
    <source>
        <strain evidence="11 12">NBRC 112286</strain>
    </source>
</reference>
<feature type="transmembrane region" description="Helical" evidence="9">
    <location>
        <begin position="176"/>
        <end position="197"/>
    </location>
</feature>
<feature type="transmembrane region" description="Helical" evidence="9">
    <location>
        <begin position="267"/>
        <end position="286"/>
    </location>
</feature>
<evidence type="ECO:0000256" key="4">
    <source>
        <dbReference type="ARBA" id="ARBA00022475"/>
    </source>
</evidence>
<dbReference type="Proteomes" id="UP001426770">
    <property type="component" value="Unassembled WGS sequence"/>
</dbReference>
<feature type="transmembrane region" description="Helical" evidence="9">
    <location>
        <begin position="306"/>
        <end position="330"/>
    </location>
</feature>
<evidence type="ECO:0000256" key="9">
    <source>
        <dbReference type="SAM" id="Phobius"/>
    </source>
</evidence>
<comment type="similarity">
    <text evidence="2">Belongs to the major facilitator superfamily. EmrB family.</text>
</comment>
<evidence type="ECO:0000256" key="5">
    <source>
        <dbReference type="ARBA" id="ARBA00022692"/>
    </source>
</evidence>
<keyword evidence="7 9" id="KW-0472">Membrane</keyword>
<feature type="transmembrane region" description="Helical" evidence="9">
    <location>
        <begin position="447"/>
        <end position="465"/>
    </location>
</feature>
<keyword evidence="5 9" id="KW-0812">Transmembrane</keyword>
<proteinExistence type="inferred from homology"/>
<evidence type="ECO:0000259" key="10">
    <source>
        <dbReference type="PROSITE" id="PS50850"/>
    </source>
</evidence>
<evidence type="ECO:0000256" key="3">
    <source>
        <dbReference type="ARBA" id="ARBA00022448"/>
    </source>
</evidence>
<feature type="transmembrane region" description="Helical" evidence="9">
    <location>
        <begin position="400"/>
        <end position="426"/>
    </location>
</feature>
<feature type="transmembrane region" description="Helical" evidence="9">
    <location>
        <begin position="234"/>
        <end position="255"/>
    </location>
</feature>
<accession>A0ABP9WJK6</accession>
<feature type="transmembrane region" description="Helical" evidence="9">
    <location>
        <begin position="477"/>
        <end position="503"/>
    </location>
</feature>
<evidence type="ECO:0000313" key="11">
    <source>
        <dbReference type="EMBL" id="GAA5520022.1"/>
    </source>
</evidence>